<dbReference type="AlphaFoldDB" id="A0A0B2PZF3"/>
<accession>A0A0B2PZF3</accession>
<protein>
    <submittedName>
        <fullName evidence="2">Uncharacterized protein</fullName>
    </submittedName>
</protein>
<proteinExistence type="predicted"/>
<reference evidence="2" key="1">
    <citation type="submission" date="2014-07" db="EMBL/GenBank/DDBJ databases">
        <title>Identification of a novel salt tolerance gene in wild soybean by whole-genome sequencing.</title>
        <authorList>
            <person name="Lam H.-M."/>
            <person name="Qi X."/>
            <person name="Li M.-W."/>
            <person name="Liu X."/>
            <person name="Xie M."/>
            <person name="Ni M."/>
            <person name="Xu X."/>
        </authorList>
    </citation>
    <scope>NUCLEOTIDE SEQUENCE [LARGE SCALE GENOMIC DNA]</scope>
    <source>
        <tissue evidence="2">Root</tissue>
    </source>
</reference>
<name>A0A0B2PZF3_GLYSO</name>
<organism evidence="2">
    <name type="scientific">Glycine soja</name>
    <name type="common">Wild soybean</name>
    <dbReference type="NCBI Taxonomy" id="3848"/>
    <lineage>
        <taxon>Eukaryota</taxon>
        <taxon>Viridiplantae</taxon>
        <taxon>Streptophyta</taxon>
        <taxon>Embryophyta</taxon>
        <taxon>Tracheophyta</taxon>
        <taxon>Spermatophyta</taxon>
        <taxon>Magnoliopsida</taxon>
        <taxon>eudicotyledons</taxon>
        <taxon>Gunneridae</taxon>
        <taxon>Pentapetalae</taxon>
        <taxon>rosids</taxon>
        <taxon>fabids</taxon>
        <taxon>Fabales</taxon>
        <taxon>Fabaceae</taxon>
        <taxon>Papilionoideae</taxon>
        <taxon>50 kb inversion clade</taxon>
        <taxon>NPAAA clade</taxon>
        <taxon>indigoferoid/millettioid clade</taxon>
        <taxon>Phaseoleae</taxon>
        <taxon>Glycine</taxon>
        <taxon>Glycine subgen. Soja</taxon>
    </lineage>
</organism>
<dbReference type="Proteomes" id="UP000053555">
    <property type="component" value="Unassembled WGS sequence"/>
</dbReference>
<keyword evidence="1" id="KW-0812">Transmembrane</keyword>
<dbReference type="EMBL" id="KN662791">
    <property type="protein sequence ID" value="KHN13118.1"/>
    <property type="molecule type" value="Genomic_DNA"/>
</dbReference>
<keyword evidence="1" id="KW-0472">Membrane</keyword>
<evidence type="ECO:0000313" key="2">
    <source>
        <dbReference type="EMBL" id="KHN13118.1"/>
    </source>
</evidence>
<keyword evidence="1" id="KW-1133">Transmembrane helix</keyword>
<sequence length="133" mass="15115">MLTDIFLDKYPLSIQNIKYGSRLYVNIDIAKIQQFRDILCVPFYSGGITHDKGGSQSQSSQSNLVDKFLHNAQVVNICEINSLKQVIAVEPESSLPIYHPTVGILFRFFFLGVGLTNVFNYYYVTNLCLLYCC</sequence>
<gene>
    <name evidence="2" type="ORF">glysoja_044776</name>
</gene>
<feature type="transmembrane region" description="Helical" evidence="1">
    <location>
        <begin position="104"/>
        <end position="124"/>
    </location>
</feature>
<evidence type="ECO:0000256" key="1">
    <source>
        <dbReference type="SAM" id="Phobius"/>
    </source>
</evidence>